<name>A0A8J2YG28_9BACL</name>
<keyword evidence="2" id="KW-0132">Cell division</keyword>
<organism evidence="2 3">
    <name type="scientific">Pullulanibacillus camelliae</name>
    <dbReference type="NCBI Taxonomy" id="1707096"/>
    <lineage>
        <taxon>Bacteria</taxon>
        <taxon>Bacillati</taxon>
        <taxon>Bacillota</taxon>
        <taxon>Bacilli</taxon>
        <taxon>Bacillales</taxon>
        <taxon>Sporolactobacillaceae</taxon>
        <taxon>Pullulanibacillus</taxon>
    </lineage>
</organism>
<dbReference type="InterPro" id="IPR036034">
    <property type="entry name" value="PDZ_sf"/>
</dbReference>
<dbReference type="RefSeq" id="WP_188691293.1">
    <property type="nucleotide sequence ID" value="NZ_BMIR01000005.1"/>
</dbReference>
<feature type="transmembrane region" description="Helical" evidence="1">
    <location>
        <begin position="101"/>
        <end position="120"/>
    </location>
</feature>
<reference evidence="2" key="2">
    <citation type="submission" date="2020-09" db="EMBL/GenBank/DDBJ databases">
        <authorList>
            <person name="Sun Q."/>
            <person name="Zhou Y."/>
        </authorList>
    </citation>
    <scope>NUCLEOTIDE SEQUENCE</scope>
    <source>
        <strain evidence="2">CGMCC 1.15371</strain>
    </source>
</reference>
<feature type="transmembrane region" description="Helical" evidence="1">
    <location>
        <begin position="273"/>
        <end position="291"/>
    </location>
</feature>
<dbReference type="AlphaFoldDB" id="A0A8J2YG28"/>
<dbReference type="SUPFAM" id="SSF50156">
    <property type="entry name" value="PDZ domain-like"/>
    <property type="match status" value="1"/>
</dbReference>
<feature type="transmembrane region" description="Helical" evidence="1">
    <location>
        <begin position="12"/>
        <end position="34"/>
    </location>
</feature>
<comment type="caution">
    <text evidence="2">The sequence shown here is derived from an EMBL/GenBank/DDBJ whole genome shotgun (WGS) entry which is preliminary data.</text>
</comment>
<dbReference type="Proteomes" id="UP000628775">
    <property type="component" value="Unassembled WGS sequence"/>
</dbReference>
<evidence type="ECO:0000313" key="3">
    <source>
        <dbReference type="Proteomes" id="UP000628775"/>
    </source>
</evidence>
<feature type="transmembrane region" description="Helical" evidence="1">
    <location>
        <begin position="46"/>
        <end position="65"/>
    </location>
</feature>
<dbReference type="EMBL" id="BMIR01000005">
    <property type="protein sequence ID" value="GGE36462.1"/>
    <property type="molecule type" value="Genomic_DNA"/>
</dbReference>
<keyword evidence="2" id="KW-0131">Cell cycle</keyword>
<keyword evidence="1" id="KW-0812">Transmembrane</keyword>
<feature type="transmembrane region" description="Helical" evidence="1">
    <location>
        <begin position="140"/>
        <end position="165"/>
    </location>
</feature>
<keyword evidence="3" id="KW-1185">Reference proteome</keyword>
<keyword evidence="1" id="KW-1133">Transmembrane helix</keyword>
<dbReference type="GO" id="GO:0051301">
    <property type="term" value="P:cell division"/>
    <property type="evidence" value="ECO:0007669"/>
    <property type="project" value="UniProtKB-KW"/>
</dbReference>
<protein>
    <submittedName>
        <fullName evidence="2">Cell division topological determinant MinJ</fullName>
    </submittedName>
</protein>
<dbReference type="Gene3D" id="2.30.42.10">
    <property type="match status" value="1"/>
</dbReference>
<proteinExistence type="predicted"/>
<reference evidence="2" key="1">
    <citation type="journal article" date="2014" name="Int. J. Syst. Evol. Microbiol.">
        <title>Complete genome sequence of Corynebacterium casei LMG S-19264T (=DSM 44701T), isolated from a smear-ripened cheese.</title>
        <authorList>
            <consortium name="US DOE Joint Genome Institute (JGI-PGF)"/>
            <person name="Walter F."/>
            <person name="Albersmeier A."/>
            <person name="Kalinowski J."/>
            <person name="Ruckert C."/>
        </authorList>
    </citation>
    <scope>NUCLEOTIDE SEQUENCE</scope>
    <source>
        <strain evidence="2">CGMCC 1.15371</strain>
    </source>
</reference>
<feature type="transmembrane region" description="Helical" evidence="1">
    <location>
        <begin position="71"/>
        <end position="94"/>
    </location>
</feature>
<feature type="transmembrane region" description="Helical" evidence="1">
    <location>
        <begin position="186"/>
        <end position="212"/>
    </location>
</feature>
<keyword evidence="1" id="KW-0472">Membrane</keyword>
<gene>
    <name evidence="2" type="primary">minJ</name>
    <name evidence="2" type="ORF">GCM10011391_14080</name>
</gene>
<accession>A0A8J2YG28</accession>
<evidence type="ECO:0000256" key="1">
    <source>
        <dbReference type="SAM" id="Phobius"/>
    </source>
</evidence>
<evidence type="ECO:0000313" key="2">
    <source>
        <dbReference type="EMBL" id="GGE36462.1"/>
    </source>
</evidence>
<sequence length="397" mass="44370">MVHDSIIVILKGILYFFCNPVLYFLIAGFFLFGWQRVRRERRSFGLKVYGVFNSVMAMVVPSLLMGLIGTIILVGVGIALPIGIIALITICYFLTFCTVQLRFLSPIIAVGLTLIIAYFLPDFSTPIGFLNQWLADIRNASLRDIGIVLTLVTLLEAVSVLIWGGRQTSPRLINSNRGKKVGAHEAYQLWIAPIFLLIPATNGFDAISWWPFSSGQSFGLYLLPMGIGFQQLISHSLPLPAIRQSGRWLLGTAILVGILTGVSFFYFTNGCLLAAAAIAVLSRLALILRHYRAHHVYPFFFTNKGNGLMVVGIIPNSPADHMNIKIGEIVDKANGRQVRSEEEFYQALQINAAYCKLDILNYEEEVRFVKGPVYENDFHNIGFLFLEPSRRVMEKAK</sequence>